<keyword evidence="2" id="KW-1185">Reference proteome</keyword>
<dbReference type="OrthoDB" id="430436at2759"/>
<dbReference type="Gene3D" id="3.40.50.720">
    <property type="entry name" value="NAD(P)-binding Rossmann-like Domain"/>
    <property type="match status" value="1"/>
</dbReference>
<evidence type="ECO:0000313" key="1">
    <source>
        <dbReference type="EMBL" id="CAB4022908.1"/>
    </source>
</evidence>
<dbReference type="InterPro" id="IPR036291">
    <property type="entry name" value="NAD(P)-bd_dom_sf"/>
</dbReference>
<dbReference type="GO" id="GO:0051170">
    <property type="term" value="P:import into nucleus"/>
    <property type="evidence" value="ECO:0007669"/>
    <property type="project" value="TreeGrafter"/>
</dbReference>
<dbReference type="PANTHER" id="PTHR14097:SF7">
    <property type="entry name" value="OXIDOREDUCTASE HTATIP2"/>
    <property type="match status" value="1"/>
</dbReference>
<name>A0A7D9J632_PARCT</name>
<accession>A0A7D9J632</accession>
<dbReference type="Proteomes" id="UP001152795">
    <property type="component" value="Unassembled WGS sequence"/>
</dbReference>
<proteinExistence type="predicted"/>
<dbReference type="GO" id="GO:0005737">
    <property type="term" value="C:cytoplasm"/>
    <property type="evidence" value="ECO:0007669"/>
    <property type="project" value="TreeGrafter"/>
</dbReference>
<gene>
    <name evidence="1" type="ORF">PACLA_8A055904</name>
</gene>
<organism evidence="1 2">
    <name type="scientific">Paramuricea clavata</name>
    <name type="common">Red gorgonian</name>
    <name type="synonym">Violescent sea-whip</name>
    <dbReference type="NCBI Taxonomy" id="317549"/>
    <lineage>
        <taxon>Eukaryota</taxon>
        <taxon>Metazoa</taxon>
        <taxon>Cnidaria</taxon>
        <taxon>Anthozoa</taxon>
        <taxon>Octocorallia</taxon>
        <taxon>Malacalcyonacea</taxon>
        <taxon>Plexauridae</taxon>
        <taxon>Paramuricea</taxon>
    </lineage>
</organism>
<dbReference type="AlphaFoldDB" id="A0A7D9J632"/>
<reference evidence="1" key="1">
    <citation type="submission" date="2020-04" db="EMBL/GenBank/DDBJ databases">
        <authorList>
            <person name="Alioto T."/>
            <person name="Alioto T."/>
            <person name="Gomez Garrido J."/>
        </authorList>
    </citation>
    <scope>NUCLEOTIDE SEQUENCE</scope>
    <source>
        <strain evidence="1">A484AB</strain>
    </source>
</reference>
<dbReference type="SUPFAM" id="SSF51735">
    <property type="entry name" value="NAD(P)-binding Rossmann-fold domains"/>
    <property type="match status" value="1"/>
</dbReference>
<comment type="caution">
    <text evidence="1">The sequence shown here is derived from an EMBL/GenBank/DDBJ whole genome shotgun (WGS) entry which is preliminary data.</text>
</comment>
<sequence>MCLTRCKFMFFFLCFLQEAFYRIDHDYPMKCVEIAKECGVKHMSLLTSIGAKANSWFLYMKTKGQIEEDCKKLNFDHLSIFRPGLLQRGQDARFAEKVFGIFSKAILVSDVAKGMRTDAEEVAKKLKSGEAGNDEKEKMHFNADIWSMIKNEA</sequence>
<dbReference type="PANTHER" id="PTHR14097">
    <property type="entry name" value="OXIDOREDUCTASE HTATIP2"/>
    <property type="match status" value="1"/>
</dbReference>
<protein>
    <submittedName>
        <fullName evidence="1">Uncharacterized protein</fullName>
    </submittedName>
</protein>
<dbReference type="EMBL" id="CACRXK020012218">
    <property type="protein sequence ID" value="CAB4022908.1"/>
    <property type="molecule type" value="Genomic_DNA"/>
</dbReference>
<evidence type="ECO:0000313" key="2">
    <source>
        <dbReference type="Proteomes" id="UP001152795"/>
    </source>
</evidence>